<comment type="caution">
    <text evidence="2">The sequence shown here is derived from an EMBL/GenBank/DDBJ whole genome shotgun (WGS) entry which is preliminary data.</text>
</comment>
<dbReference type="AlphaFoldDB" id="D6TIS4"/>
<evidence type="ECO:0000313" key="3">
    <source>
        <dbReference type="Proteomes" id="UP000004508"/>
    </source>
</evidence>
<dbReference type="STRING" id="485913.Krac_10880"/>
<evidence type="ECO:0000313" key="2">
    <source>
        <dbReference type="EMBL" id="EFH89331.1"/>
    </source>
</evidence>
<proteinExistence type="predicted"/>
<reference evidence="2 3" key="1">
    <citation type="journal article" date="2011" name="Stand. Genomic Sci.">
        <title>Non-contiguous finished genome sequence and contextual data of the filamentous soil bacterium Ktedonobacter racemifer type strain (SOSP1-21).</title>
        <authorList>
            <person name="Chang Y.J."/>
            <person name="Land M."/>
            <person name="Hauser L."/>
            <person name="Chertkov O."/>
            <person name="Del Rio T.G."/>
            <person name="Nolan M."/>
            <person name="Copeland A."/>
            <person name="Tice H."/>
            <person name="Cheng J.F."/>
            <person name="Lucas S."/>
            <person name="Han C."/>
            <person name="Goodwin L."/>
            <person name="Pitluck S."/>
            <person name="Ivanova N."/>
            <person name="Ovchinikova G."/>
            <person name="Pati A."/>
            <person name="Chen A."/>
            <person name="Palaniappan K."/>
            <person name="Mavromatis K."/>
            <person name="Liolios K."/>
            <person name="Brettin T."/>
            <person name="Fiebig A."/>
            <person name="Rohde M."/>
            <person name="Abt B."/>
            <person name="Goker M."/>
            <person name="Detter J.C."/>
            <person name="Woyke T."/>
            <person name="Bristow J."/>
            <person name="Eisen J.A."/>
            <person name="Markowitz V."/>
            <person name="Hugenholtz P."/>
            <person name="Kyrpides N.C."/>
            <person name="Klenk H.P."/>
            <person name="Lapidus A."/>
        </authorList>
    </citation>
    <scope>NUCLEOTIDE SEQUENCE [LARGE SCALE GENOMIC DNA]</scope>
    <source>
        <strain evidence="3">DSM 44963</strain>
    </source>
</reference>
<keyword evidence="3" id="KW-1185">Reference proteome</keyword>
<dbReference type="Proteomes" id="UP000004508">
    <property type="component" value="Unassembled WGS sequence"/>
</dbReference>
<feature type="coiled-coil region" evidence="1">
    <location>
        <begin position="31"/>
        <end position="173"/>
    </location>
</feature>
<name>D6TIS4_KTERA</name>
<protein>
    <submittedName>
        <fullName evidence="2">Uncharacterized protein</fullName>
    </submittedName>
</protein>
<dbReference type="InParanoid" id="D6TIS4"/>
<accession>D6TIS4</accession>
<keyword evidence="1" id="KW-0175">Coiled coil</keyword>
<organism evidence="2 3">
    <name type="scientific">Ktedonobacter racemifer DSM 44963</name>
    <dbReference type="NCBI Taxonomy" id="485913"/>
    <lineage>
        <taxon>Bacteria</taxon>
        <taxon>Bacillati</taxon>
        <taxon>Chloroflexota</taxon>
        <taxon>Ktedonobacteria</taxon>
        <taxon>Ktedonobacterales</taxon>
        <taxon>Ktedonobacteraceae</taxon>
        <taxon>Ktedonobacter</taxon>
    </lineage>
</organism>
<dbReference type="RefSeq" id="WP_007905865.1">
    <property type="nucleotide sequence ID" value="NZ_ADVG01000001.1"/>
</dbReference>
<sequence>MIVLEMLREHLRSPEAEKAHQGFIKSKPETFEKAREELRLVEQDIETAKANMGRIKVQVVSGKLTDPDLVLAANESYEAVKEELKRLESQRKALEQVNQASEIREVIKDIERDIEATKANMVRIKAQVESGKLTDPDLAQAANERYRAAKEELRRLEERKVVTEQIVQEDNERQTYRKLMRRSGADLDKVISPKEHSRLVYLFIESVILNRISPSFCTVRVEWKDPTWEAYEEIFFKGSSAWMKWQDEEVAILEEHYPTANWEKLAELLPLRSRRAMYGYYDNQGKENPRHANGLASGLSDLKGQIPHDICLADWEIVQANGISAEVFRQFNHAKLISR</sequence>
<dbReference type="EMBL" id="ADVG01000001">
    <property type="protein sequence ID" value="EFH89331.1"/>
    <property type="molecule type" value="Genomic_DNA"/>
</dbReference>
<gene>
    <name evidence="2" type="ORF">Krac_10880</name>
</gene>
<evidence type="ECO:0000256" key="1">
    <source>
        <dbReference type="SAM" id="Coils"/>
    </source>
</evidence>